<dbReference type="Gene3D" id="3.40.50.1820">
    <property type="entry name" value="alpha/beta hydrolase"/>
    <property type="match status" value="1"/>
</dbReference>
<keyword evidence="3" id="KW-0378">Hydrolase</keyword>
<dbReference type="InterPro" id="IPR050266">
    <property type="entry name" value="AB_hydrolase_sf"/>
</dbReference>
<dbReference type="SUPFAM" id="SSF53474">
    <property type="entry name" value="alpha/beta-Hydrolases"/>
    <property type="match status" value="1"/>
</dbReference>
<protein>
    <submittedName>
        <fullName evidence="3">Alpha/beta hydrolase</fullName>
    </submittedName>
</protein>
<accession>A0ABT3BMK7</accession>
<organism evidence="3 4">
    <name type="scientific">Ureaplasma miroungigenitalium</name>
    <dbReference type="NCBI Taxonomy" id="1042321"/>
    <lineage>
        <taxon>Bacteria</taxon>
        <taxon>Bacillati</taxon>
        <taxon>Mycoplasmatota</taxon>
        <taxon>Mycoplasmoidales</taxon>
        <taxon>Mycoplasmoidaceae</taxon>
        <taxon>Ureaplasma</taxon>
    </lineage>
</organism>
<evidence type="ECO:0000313" key="4">
    <source>
        <dbReference type="Proteomes" id="UP001208245"/>
    </source>
</evidence>
<proteinExistence type="inferred from homology"/>
<dbReference type="InterPro" id="IPR029058">
    <property type="entry name" value="AB_hydrolase_fold"/>
</dbReference>
<reference evidence="3 4" key="1">
    <citation type="journal article" date="2020" name="Int. J. Syst. Evol. Microbiol.">
        <title>Ureaplasma miroungigenitalium sp. nov. isolated from northern elephant seals (Mirounga angustirostris) and Ureaplasma zalophigenitalium sp. nov. isolated from California sea lions (Zalophus californianus).</title>
        <authorList>
            <person name="Volokhov D.V."/>
            <person name="Gulland F.M."/>
            <person name="Gao Y."/>
            <person name="Chizhikov V.E."/>
        </authorList>
    </citation>
    <scope>NUCLEOTIDE SEQUENCE [LARGE SCALE GENOMIC DNA]</scope>
    <source>
        <strain evidence="3 4">ES3182-GEN</strain>
    </source>
</reference>
<dbReference type="InterPro" id="IPR000073">
    <property type="entry name" value="AB_hydrolase_1"/>
</dbReference>
<evidence type="ECO:0000256" key="1">
    <source>
        <dbReference type="ARBA" id="ARBA00006989"/>
    </source>
</evidence>
<comment type="caution">
    <text evidence="3">The sequence shown here is derived from an EMBL/GenBank/DDBJ whole genome shotgun (WGS) entry which is preliminary data.</text>
</comment>
<dbReference type="Pfam" id="PF00561">
    <property type="entry name" value="Abhydrolase_1"/>
    <property type="match status" value="1"/>
</dbReference>
<name>A0ABT3BMK7_9BACT</name>
<dbReference type="EMBL" id="JAOXHL010000001">
    <property type="protein sequence ID" value="MCV3728458.1"/>
    <property type="molecule type" value="Genomic_DNA"/>
</dbReference>
<dbReference type="PRINTS" id="PR00111">
    <property type="entry name" value="ABHYDROLASE"/>
</dbReference>
<keyword evidence="4" id="KW-1185">Reference proteome</keyword>
<dbReference type="RefSeq" id="WP_263821774.1">
    <property type="nucleotide sequence ID" value="NZ_JAOXHK010000002.1"/>
</dbReference>
<dbReference type="PANTHER" id="PTHR43798">
    <property type="entry name" value="MONOACYLGLYCEROL LIPASE"/>
    <property type="match status" value="1"/>
</dbReference>
<dbReference type="GO" id="GO:0016787">
    <property type="term" value="F:hydrolase activity"/>
    <property type="evidence" value="ECO:0007669"/>
    <property type="project" value="UniProtKB-KW"/>
</dbReference>
<feature type="domain" description="AB hydrolase-1" evidence="2">
    <location>
        <begin position="26"/>
        <end position="255"/>
    </location>
</feature>
<gene>
    <name evidence="3" type="ORF">OF376_01585</name>
</gene>
<evidence type="ECO:0000259" key="2">
    <source>
        <dbReference type="Pfam" id="PF00561"/>
    </source>
</evidence>
<evidence type="ECO:0000313" key="3">
    <source>
        <dbReference type="EMBL" id="MCV3728458.1"/>
    </source>
</evidence>
<dbReference type="Proteomes" id="UP001208245">
    <property type="component" value="Unassembled WGS sequence"/>
</dbReference>
<sequence>MELIKTNTLNYFYNPAVDSATCKGKIIFVHGYNASPHYFFLVDKYFRDYDCYYVGLPGHGLTSSKLLTKVSILEMAKSLVDFVNELKIEEFYLIGHSLGGAISCLVNQMIPTRIKKLVLANSYYEGFNKYLFNLIYLFPRFLKNNPAKTVELLYYDFRNNSNINPETRFEKQHRLFHEKPGFLKKLMLNTAFAFKTRITLNKAQANLQNTPTLLIYGDADKIIDPHGSYRKFNRPKNKIYQIHFDESGHLPHVEQPSAFAKKIICFFEHNDFDESDIECDH</sequence>
<comment type="similarity">
    <text evidence="1">Belongs to the lipase/esterase LIP3/BchO family.</text>
</comment>